<dbReference type="InterPro" id="IPR008965">
    <property type="entry name" value="CBM2/CBM3_carb-bd_dom_sf"/>
</dbReference>
<dbReference type="SMART" id="SM00637">
    <property type="entry name" value="CBD_II"/>
    <property type="match status" value="1"/>
</dbReference>
<dbReference type="InterPro" id="IPR012291">
    <property type="entry name" value="CBM2_carb-bd_dom_sf"/>
</dbReference>
<organism evidence="2 3">
    <name type="scientific">Actinokineospora soli</name>
    <dbReference type="NCBI Taxonomy" id="1048753"/>
    <lineage>
        <taxon>Bacteria</taxon>
        <taxon>Bacillati</taxon>
        <taxon>Actinomycetota</taxon>
        <taxon>Actinomycetes</taxon>
        <taxon>Pseudonocardiales</taxon>
        <taxon>Pseudonocardiaceae</taxon>
        <taxon>Actinokineospora</taxon>
    </lineage>
</organism>
<dbReference type="InterPro" id="IPR012938">
    <property type="entry name" value="Glc/Sorbosone_DH"/>
</dbReference>
<dbReference type="InterPro" id="IPR011041">
    <property type="entry name" value="Quinoprot_gluc/sorb_DH_b-prop"/>
</dbReference>
<evidence type="ECO:0000313" key="2">
    <source>
        <dbReference type="EMBL" id="MFC7614849.1"/>
    </source>
</evidence>
<feature type="domain" description="CBM2" evidence="1">
    <location>
        <begin position="261"/>
        <end position="369"/>
    </location>
</feature>
<dbReference type="SUPFAM" id="SSF49384">
    <property type="entry name" value="Carbohydrate-binding domain"/>
    <property type="match status" value="1"/>
</dbReference>
<proteinExistence type="predicted"/>
<accession>A0ABW2TNX0</accession>
<reference evidence="3" key="1">
    <citation type="journal article" date="2019" name="Int. J. Syst. Evol. Microbiol.">
        <title>The Global Catalogue of Microorganisms (GCM) 10K type strain sequencing project: providing services to taxonomists for standard genome sequencing and annotation.</title>
        <authorList>
            <consortium name="The Broad Institute Genomics Platform"/>
            <consortium name="The Broad Institute Genome Sequencing Center for Infectious Disease"/>
            <person name="Wu L."/>
            <person name="Ma J."/>
        </authorList>
    </citation>
    <scope>NUCLEOTIDE SEQUENCE [LARGE SCALE GENOMIC DNA]</scope>
    <source>
        <strain evidence="3">JCM 17695</strain>
    </source>
</reference>
<evidence type="ECO:0000259" key="1">
    <source>
        <dbReference type="PROSITE" id="PS51173"/>
    </source>
</evidence>
<dbReference type="Gene3D" id="2.60.40.290">
    <property type="match status" value="1"/>
</dbReference>
<dbReference type="Proteomes" id="UP001596512">
    <property type="component" value="Unassembled WGS sequence"/>
</dbReference>
<comment type="caution">
    <text evidence="2">The sequence shown here is derived from an EMBL/GenBank/DDBJ whole genome shotgun (WGS) entry which is preliminary data.</text>
</comment>
<dbReference type="InterPro" id="IPR011042">
    <property type="entry name" value="6-blade_b-propeller_TolB-like"/>
</dbReference>
<gene>
    <name evidence="2" type="ORF">ACFQV2_16345</name>
</gene>
<evidence type="ECO:0000313" key="3">
    <source>
        <dbReference type="Proteomes" id="UP001596512"/>
    </source>
</evidence>
<dbReference type="SUPFAM" id="SSF50952">
    <property type="entry name" value="Soluble quinoprotein glucose dehydrogenase"/>
    <property type="match status" value="1"/>
</dbReference>
<dbReference type="InterPro" id="IPR001919">
    <property type="entry name" value="CBD2"/>
</dbReference>
<dbReference type="Pfam" id="PF07995">
    <property type="entry name" value="GSDH"/>
    <property type="match status" value="1"/>
</dbReference>
<protein>
    <submittedName>
        <fullName evidence="2">Cellulose binding domain-containing protein</fullName>
    </submittedName>
</protein>
<dbReference type="PANTHER" id="PTHR19328:SF75">
    <property type="entry name" value="ALDOSE SUGAR DEHYDROGENASE YLII"/>
    <property type="match status" value="1"/>
</dbReference>
<name>A0ABW2TNX0_9PSEU</name>
<sequence length="369" mass="38811">MSDNAVTLARHKGGTLTELLTQEHATHANHNGGQIAFGGDGHLYWGIGDGGSAGDPFNAGQRLDTLLGKILRLDVSCARYCVPADNPFVGVTGARPEIWATGLRNPWRFSFDPADGSLWIADVGQGSLEEVDHLRADQGGADLGWSCREGTEVFDATRCRTGASYVDPVFTYRTSVEGCAVIGGVVYRGSRFADIASGVYLASDYCTNPAFAIRANPDGTHTSARIGELPIQPTSFGTDADGEIYLVNDLPGQLHKVSFRSTAPRASCTVTYRLLSQWGNGFHAEVVLANTGTSPVTGWSLAWTFADGQRVTNGWNAAITQQGAAVTAANASWNAAIAPGATVTFGFLGSKTATNTAPTAFTLNGGACR</sequence>
<dbReference type="PANTHER" id="PTHR19328">
    <property type="entry name" value="HEDGEHOG-INTERACTING PROTEIN"/>
    <property type="match status" value="1"/>
</dbReference>
<dbReference type="EMBL" id="JBHTEY010000004">
    <property type="protein sequence ID" value="MFC7614849.1"/>
    <property type="molecule type" value="Genomic_DNA"/>
</dbReference>
<dbReference type="PROSITE" id="PS51173">
    <property type="entry name" value="CBM2"/>
    <property type="match status" value="1"/>
</dbReference>
<dbReference type="Gene3D" id="2.120.10.30">
    <property type="entry name" value="TolB, C-terminal domain"/>
    <property type="match status" value="1"/>
</dbReference>
<dbReference type="Pfam" id="PF00553">
    <property type="entry name" value="CBM_2"/>
    <property type="match status" value="1"/>
</dbReference>
<keyword evidence="3" id="KW-1185">Reference proteome</keyword>